<reference evidence="1 2" key="1">
    <citation type="submission" date="2021-03" db="EMBL/GenBank/DDBJ databases">
        <title>Sequencing the genomes of 1000 actinobacteria strains.</title>
        <authorList>
            <person name="Klenk H.-P."/>
        </authorList>
    </citation>
    <scope>NUCLEOTIDE SEQUENCE [LARGE SCALE GENOMIC DNA]</scope>
    <source>
        <strain evidence="1 2">DSM 46713</strain>
    </source>
</reference>
<name>A0ABS5A168_9MYCO</name>
<comment type="caution">
    <text evidence="1">The sequence shown here is derived from an EMBL/GenBank/DDBJ whole genome shotgun (WGS) entry which is preliminary data.</text>
</comment>
<dbReference type="EMBL" id="JAGIOP010000002">
    <property type="protein sequence ID" value="MBP2455153.1"/>
    <property type="molecule type" value="Genomic_DNA"/>
</dbReference>
<accession>A0ABS5A168</accession>
<gene>
    <name evidence="1" type="ORF">JOF57_005066</name>
</gene>
<protein>
    <submittedName>
        <fullName evidence="1">Uncharacterized protein</fullName>
    </submittedName>
</protein>
<proteinExistence type="predicted"/>
<sequence>MSVKEENRIERVSVTQRPSTNGLLDEIIGATHMSKSDIYNVGVDVLHFVWTVLSKGGVIGVKFPGDTDYKPVNIFIPGMTKPSFTPK</sequence>
<evidence type="ECO:0000313" key="2">
    <source>
        <dbReference type="Proteomes" id="UP000694460"/>
    </source>
</evidence>
<keyword evidence="2" id="KW-1185">Reference proteome</keyword>
<evidence type="ECO:0000313" key="1">
    <source>
        <dbReference type="EMBL" id="MBP2455153.1"/>
    </source>
</evidence>
<organism evidence="1 2">
    <name type="scientific">Mycolicibacterium lutetiense</name>
    <dbReference type="NCBI Taxonomy" id="1641992"/>
    <lineage>
        <taxon>Bacteria</taxon>
        <taxon>Bacillati</taxon>
        <taxon>Actinomycetota</taxon>
        <taxon>Actinomycetes</taxon>
        <taxon>Mycobacteriales</taxon>
        <taxon>Mycobacteriaceae</taxon>
        <taxon>Mycolicibacterium</taxon>
    </lineage>
</organism>
<dbReference type="Proteomes" id="UP000694460">
    <property type="component" value="Unassembled WGS sequence"/>
</dbReference>
<dbReference type="RefSeq" id="WP_234938243.1">
    <property type="nucleotide sequence ID" value="NZ_JAGIOP010000002.1"/>
</dbReference>